<dbReference type="Proteomes" id="UP000321580">
    <property type="component" value="Unassembled WGS sequence"/>
</dbReference>
<reference evidence="1 2" key="1">
    <citation type="submission" date="2019-08" db="EMBL/GenBank/DDBJ databases">
        <title>Genome of Phaeodactylibacter luteus.</title>
        <authorList>
            <person name="Bowman J.P."/>
        </authorList>
    </citation>
    <scope>NUCLEOTIDE SEQUENCE [LARGE SCALE GENOMIC DNA]</scope>
    <source>
        <strain evidence="1 2">KCTC 42180</strain>
    </source>
</reference>
<comment type="caution">
    <text evidence="1">The sequence shown here is derived from an EMBL/GenBank/DDBJ whole genome shotgun (WGS) entry which is preliminary data.</text>
</comment>
<sequence length="191" mass="21521">MFRGMVEKIGFVGCIALLLVSCKNNMAEIEAMSDQFSTQVEAAHNVEILYSDSAQVRVRVTGPTMLYHLDRAEPQQEFPDGVNVDFFDADGAITSQLTALYGLRLENKAEVVVRDSVVWKSVEGDTLETEELFWDERRGKIYSKKFVVITRPDEVIYGHGFEADQDFSYSRINAIEGRIKVDQPGAGRTEE</sequence>
<dbReference type="EMBL" id="VOOR01000005">
    <property type="protein sequence ID" value="TXB67927.1"/>
    <property type="molecule type" value="Genomic_DNA"/>
</dbReference>
<proteinExistence type="predicted"/>
<accession>A0A5C6S0K6</accession>
<evidence type="ECO:0000313" key="2">
    <source>
        <dbReference type="Proteomes" id="UP000321580"/>
    </source>
</evidence>
<dbReference type="NCBIfam" id="TIGR04409">
    <property type="entry name" value="LptC_YrbK"/>
    <property type="match status" value="1"/>
</dbReference>
<dbReference type="Gene3D" id="2.60.450.10">
    <property type="entry name" value="Lipopolysaccharide (LPS) transport protein A like domain"/>
    <property type="match status" value="1"/>
</dbReference>
<dbReference type="PROSITE" id="PS51257">
    <property type="entry name" value="PROKAR_LIPOPROTEIN"/>
    <property type="match status" value="1"/>
</dbReference>
<dbReference type="GO" id="GO:0015221">
    <property type="term" value="F:lipopolysaccharide transmembrane transporter activity"/>
    <property type="evidence" value="ECO:0007669"/>
    <property type="project" value="InterPro"/>
</dbReference>
<dbReference type="AlphaFoldDB" id="A0A5C6S0K6"/>
<evidence type="ECO:0000313" key="1">
    <source>
        <dbReference type="EMBL" id="TXB67927.1"/>
    </source>
</evidence>
<dbReference type="RefSeq" id="WP_147166048.1">
    <property type="nucleotide sequence ID" value="NZ_VOOR01000005.1"/>
</dbReference>
<protein>
    <submittedName>
        <fullName evidence="1">LPS export ABC transporter periplasmic protein LptC</fullName>
    </submittedName>
</protein>
<name>A0A5C6S0K6_9BACT</name>
<organism evidence="1 2">
    <name type="scientific">Phaeodactylibacter luteus</name>
    <dbReference type="NCBI Taxonomy" id="1564516"/>
    <lineage>
        <taxon>Bacteria</taxon>
        <taxon>Pseudomonadati</taxon>
        <taxon>Bacteroidota</taxon>
        <taxon>Saprospiria</taxon>
        <taxon>Saprospirales</taxon>
        <taxon>Haliscomenobacteraceae</taxon>
        <taxon>Phaeodactylibacter</taxon>
    </lineage>
</organism>
<dbReference type="GO" id="GO:0005886">
    <property type="term" value="C:plasma membrane"/>
    <property type="evidence" value="ECO:0007669"/>
    <property type="project" value="InterPro"/>
</dbReference>
<gene>
    <name evidence="1" type="primary">lptC</name>
    <name evidence="1" type="ORF">FRY97_03520</name>
</gene>
<dbReference type="InterPro" id="IPR026265">
    <property type="entry name" value="LptC"/>
</dbReference>
<dbReference type="OrthoDB" id="9812080at2"/>
<keyword evidence="2" id="KW-1185">Reference proteome</keyword>